<feature type="non-terminal residue" evidence="3">
    <location>
        <position position="686"/>
    </location>
</feature>
<dbReference type="Pfam" id="PF10539">
    <property type="entry name" value="Dev_Cell_Death"/>
    <property type="match status" value="1"/>
</dbReference>
<gene>
    <name evidence="3" type="ORF">RJ641_008709</name>
</gene>
<dbReference type="Proteomes" id="UP001370490">
    <property type="component" value="Unassembled WGS sequence"/>
</dbReference>
<feature type="compositionally biased region" description="Basic and acidic residues" evidence="1">
    <location>
        <begin position="62"/>
        <end position="76"/>
    </location>
</feature>
<feature type="compositionally biased region" description="Polar residues" evidence="1">
    <location>
        <begin position="244"/>
        <end position="254"/>
    </location>
</feature>
<reference evidence="3 4" key="1">
    <citation type="submission" date="2023-12" db="EMBL/GenBank/DDBJ databases">
        <title>A high-quality genome assembly for Dillenia turbinata (Dilleniales).</title>
        <authorList>
            <person name="Chanderbali A."/>
        </authorList>
    </citation>
    <scope>NUCLEOTIDE SEQUENCE [LARGE SCALE GENOMIC DNA]</scope>
    <source>
        <strain evidence="3">LSX21</strain>
        <tissue evidence="3">Leaf</tissue>
    </source>
</reference>
<feature type="region of interest" description="Disordered" evidence="1">
    <location>
        <begin position="432"/>
        <end position="458"/>
    </location>
</feature>
<comment type="caution">
    <text evidence="3">The sequence shown here is derived from an EMBL/GenBank/DDBJ whole genome shotgun (WGS) entry which is preliminary data.</text>
</comment>
<dbReference type="SMART" id="SM00767">
    <property type="entry name" value="DCD"/>
    <property type="match status" value="1"/>
</dbReference>
<dbReference type="EMBL" id="JBAMMX010000015">
    <property type="protein sequence ID" value="KAK6926990.1"/>
    <property type="molecule type" value="Genomic_DNA"/>
</dbReference>
<feature type="compositionally biased region" description="Acidic residues" evidence="1">
    <location>
        <begin position="213"/>
        <end position="241"/>
    </location>
</feature>
<evidence type="ECO:0000313" key="4">
    <source>
        <dbReference type="Proteomes" id="UP001370490"/>
    </source>
</evidence>
<feature type="compositionally biased region" description="Polar residues" evidence="1">
    <location>
        <begin position="145"/>
        <end position="163"/>
    </location>
</feature>
<feature type="compositionally biased region" description="Basic and acidic residues" evidence="1">
    <location>
        <begin position="448"/>
        <end position="458"/>
    </location>
</feature>
<organism evidence="3 4">
    <name type="scientific">Dillenia turbinata</name>
    <dbReference type="NCBI Taxonomy" id="194707"/>
    <lineage>
        <taxon>Eukaryota</taxon>
        <taxon>Viridiplantae</taxon>
        <taxon>Streptophyta</taxon>
        <taxon>Embryophyta</taxon>
        <taxon>Tracheophyta</taxon>
        <taxon>Spermatophyta</taxon>
        <taxon>Magnoliopsida</taxon>
        <taxon>eudicotyledons</taxon>
        <taxon>Gunneridae</taxon>
        <taxon>Pentapetalae</taxon>
        <taxon>Dilleniales</taxon>
        <taxon>Dilleniaceae</taxon>
        <taxon>Dillenia</taxon>
    </lineage>
</organism>
<dbReference type="AlphaFoldDB" id="A0AAN8V3T7"/>
<feature type="compositionally biased region" description="Acidic residues" evidence="1">
    <location>
        <begin position="87"/>
        <end position="119"/>
    </location>
</feature>
<dbReference type="PANTHER" id="PTHR46444">
    <property type="entry name" value="DCD (DEVELOPMENT AND CELL DEATH) DOMAIN PROTEIN-RELATED"/>
    <property type="match status" value="1"/>
</dbReference>
<dbReference type="PANTHER" id="PTHR46444:SF11">
    <property type="entry name" value="DCD DOMAIN-CONTAINING PROTEIN"/>
    <property type="match status" value="1"/>
</dbReference>
<dbReference type="InterPro" id="IPR013989">
    <property type="entry name" value="Dev_and_cell_death_domain"/>
</dbReference>
<sequence>MTEEGEAPVSNWVHEGNSTADNAVTEDPAQVPSQMHDETSVKETAGAHPVELNAEKPLIGSKDVKEGNAEKLRDNEEVNAEGKTLAEEEQSGEGQELDEEVSGEEASEESDDVEGEQNTEAETIITMPEEGEAPISNLVHEENSTADNVVTEVSAQVPSQMHGETSVKETAGADPVELNAEKPLIGSKDIKEINAEKLPDNEEVNAEGKALAEEEESGEGEELDEEEVSGEEASEESDDLGGEQNTEAEASHQNGMREYSERNVNKTTKGSRKRMVADKSDAGKPRPSKKQKSSNDADKVGSSKKQKSSKKFKSMGMIFMCSSRTKDDCFHYKVLGLPASKKEMVLKVYKGMRLLMYGIYKAAGPGGYNLEPKAFKSAFPSQVHFTISEDCLPVAEEKFKKVIEDNYYTRNKFHCQLTAEQVKNLCKLFQSSGRAPKSKPIGASRRVGQRETRGSLRQEPDEVRPTYLIGNQLYTRVSDMYGREVPPPRVAPPPVVPLSQRVAPAISPRSYVPERTLDIGIPRSTHIERHDPQTLYLDRSHPRRFNMAIRTSPGSTSSLYMGDPVYAASLPSESESARVELRPLYSDPVYYAASLPSESEPARVMQRSLYRDPVYAASLPSESEPAIVVQRPLFRDPVYAASLPSESEPTRVMQRPLYRDPVYAASLTSQSESARVPPLEFPPVQY</sequence>
<proteinExistence type="predicted"/>
<name>A0AAN8V3T7_9MAGN</name>
<accession>A0AAN8V3T7</accession>
<evidence type="ECO:0000259" key="2">
    <source>
        <dbReference type="PROSITE" id="PS51222"/>
    </source>
</evidence>
<protein>
    <submittedName>
        <fullName evidence="3">Development/cell death domain</fullName>
    </submittedName>
</protein>
<evidence type="ECO:0000256" key="1">
    <source>
        <dbReference type="SAM" id="MobiDB-lite"/>
    </source>
</evidence>
<dbReference type="PROSITE" id="PS51222">
    <property type="entry name" value="DCD"/>
    <property type="match status" value="1"/>
</dbReference>
<keyword evidence="4" id="KW-1185">Reference proteome</keyword>
<feature type="compositionally biased region" description="Basic and acidic residues" evidence="1">
    <location>
        <begin position="275"/>
        <end position="284"/>
    </location>
</feature>
<feature type="region of interest" description="Disordered" evidence="1">
    <location>
        <begin position="1"/>
        <end position="309"/>
    </location>
</feature>
<evidence type="ECO:0000313" key="3">
    <source>
        <dbReference type="EMBL" id="KAK6926990.1"/>
    </source>
</evidence>
<feature type="domain" description="DCD" evidence="2">
    <location>
        <begin position="312"/>
        <end position="431"/>
    </location>
</feature>
<feature type="compositionally biased region" description="Basic and acidic residues" evidence="1">
    <location>
        <begin position="188"/>
        <end position="200"/>
    </location>
</feature>